<dbReference type="GO" id="GO:0006313">
    <property type="term" value="P:DNA transposition"/>
    <property type="evidence" value="ECO:0007669"/>
    <property type="project" value="InterPro"/>
</dbReference>
<dbReference type="SUPFAM" id="SSF143422">
    <property type="entry name" value="Transposase IS200-like"/>
    <property type="match status" value="1"/>
</dbReference>
<dbReference type="GO" id="GO:0043565">
    <property type="term" value="F:sequence-specific DNA binding"/>
    <property type="evidence" value="ECO:0007669"/>
    <property type="project" value="TreeGrafter"/>
</dbReference>
<dbReference type="GO" id="GO:0004803">
    <property type="term" value="F:transposase activity"/>
    <property type="evidence" value="ECO:0007669"/>
    <property type="project" value="InterPro"/>
</dbReference>
<evidence type="ECO:0000313" key="3">
    <source>
        <dbReference type="Proteomes" id="UP001139125"/>
    </source>
</evidence>
<protein>
    <submittedName>
        <fullName evidence="2">Transposase</fullName>
    </submittedName>
</protein>
<feature type="domain" description="Transposase IS200-like" evidence="1">
    <location>
        <begin position="10"/>
        <end position="143"/>
    </location>
</feature>
<proteinExistence type="predicted"/>
<dbReference type="NCBIfam" id="NF047646">
    <property type="entry name" value="REP_Tyr_transpos"/>
    <property type="match status" value="1"/>
</dbReference>
<dbReference type="SMART" id="SM01321">
    <property type="entry name" value="Y1_Tnp"/>
    <property type="match status" value="1"/>
</dbReference>
<gene>
    <name evidence="2" type="ORF">NM125_01860</name>
</gene>
<dbReference type="AlphaFoldDB" id="A0A9X2RBK7"/>
<dbReference type="RefSeq" id="WP_255132287.1">
    <property type="nucleotide sequence ID" value="NZ_JANDBC010000001.1"/>
</dbReference>
<evidence type="ECO:0000313" key="2">
    <source>
        <dbReference type="EMBL" id="MCP9290321.1"/>
    </source>
</evidence>
<organism evidence="2 3">
    <name type="scientific">Gracilimonas sediminicola</name>
    <dbReference type="NCBI Taxonomy" id="2952158"/>
    <lineage>
        <taxon>Bacteria</taxon>
        <taxon>Pseudomonadati</taxon>
        <taxon>Balneolota</taxon>
        <taxon>Balneolia</taxon>
        <taxon>Balneolales</taxon>
        <taxon>Balneolaceae</taxon>
        <taxon>Gracilimonas</taxon>
    </lineage>
</organism>
<evidence type="ECO:0000259" key="1">
    <source>
        <dbReference type="SMART" id="SM01321"/>
    </source>
</evidence>
<dbReference type="InterPro" id="IPR002686">
    <property type="entry name" value="Transposase_17"/>
</dbReference>
<dbReference type="Proteomes" id="UP001139125">
    <property type="component" value="Unassembled WGS sequence"/>
</dbReference>
<dbReference type="InterPro" id="IPR052715">
    <property type="entry name" value="RAYT_transposase"/>
</dbReference>
<dbReference type="Gene3D" id="3.30.70.1290">
    <property type="entry name" value="Transposase IS200-like"/>
    <property type="match status" value="1"/>
</dbReference>
<accession>A0A9X2RBK7</accession>
<sequence length="179" mass="21345">MGRSRYKILDERYPYFITSSIVNGYNLLSEKRFRDILLDGLNFLSRERRIKLYAYVIMSNHIHFISKGNNLSKCIAGFKSFTARQIIDSMIEDGNKYWLNRLKEARVNNRTDREYQLWAEGFHPKQIFSDEVMEQKLNYIHYNPVKAGLVRRESDWRYSSYGDYNCDSTGYVDIDVYRG</sequence>
<comment type="caution">
    <text evidence="2">The sequence shown here is derived from an EMBL/GenBank/DDBJ whole genome shotgun (WGS) entry which is preliminary data.</text>
</comment>
<dbReference type="EMBL" id="JANDBC010000001">
    <property type="protein sequence ID" value="MCP9290321.1"/>
    <property type="molecule type" value="Genomic_DNA"/>
</dbReference>
<dbReference type="Pfam" id="PF01797">
    <property type="entry name" value="Y1_Tnp"/>
    <property type="match status" value="1"/>
</dbReference>
<name>A0A9X2RBK7_9BACT</name>
<reference evidence="2" key="1">
    <citation type="submission" date="2022-06" db="EMBL/GenBank/DDBJ databases">
        <title>Gracilimonas sp. CAU 1638 isolated from sea sediment.</title>
        <authorList>
            <person name="Kim W."/>
        </authorList>
    </citation>
    <scope>NUCLEOTIDE SEQUENCE</scope>
    <source>
        <strain evidence="2">CAU 1638</strain>
    </source>
</reference>
<dbReference type="InterPro" id="IPR036515">
    <property type="entry name" value="Transposase_17_sf"/>
</dbReference>
<keyword evidence="3" id="KW-1185">Reference proteome</keyword>
<dbReference type="PANTHER" id="PTHR36966">
    <property type="entry name" value="REP-ASSOCIATED TYROSINE TRANSPOSASE"/>
    <property type="match status" value="1"/>
</dbReference>
<dbReference type="PANTHER" id="PTHR36966:SF1">
    <property type="entry name" value="REP-ASSOCIATED TYROSINE TRANSPOSASE"/>
    <property type="match status" value="1"/>
</dbReference>